<dbReference type="SUPFAM" id="SSF46689">
    <property type="entry name" value="Homeodomain-like"/>
    <property type="match status" value="5"/>
</dbReference>
<dbReference type="GO" id="GO:0005634">
    <property type="term" value="C:nucleus"/>
    <property type="evidence" value="ECO:0007669"/>
    <property type="project" value="UniProtKB-SubCell"/>
</dbReference>
<dbReference type="Proteomes" id="UP000515131">
    <property type="component" value="Unplaced"/>
</dbReference>
<evidence type="ECO:0000256" key="14">
    <source>
        <dbReference type="ARBA" id="ARBA00023242"/>
    </source>
</evidence>
<keyword evidence="10" id="KW-0805">Transcription regulation</keyword>
<dbReference type="FunFam" id="1.10.10.60:FF:000194">
    <property type="entry name" value="Zinc fingers and homeoboxes protein 3"/>
    <property type="match status" value="1"/>
</dbReference>
<keyword evidence="14 19" id="KW-0539">Nucleus</keyword>
<protein>
    <recommendedName>
        <fullName evidence="17">Zinc fingers and homeoboxes protein 3</fullName>
    </recommendedName>
    <alternativeName>
        <fullName evidence="18">Zinc finger and homeodomain protein 3</fullName>
    </alternativeName>
</protein>
<proteinExistence type="inferred from homology"/>
<comment type="subunit">
    <text evidence="16">Homodimer (via homeobox domain 1). Heterodimer with ZHX1 (via homeobox domain 1). Heterodimer with ZHX2 (via homeobox domain 1). Heterodimerization with ZHX1 is a prerequisite for repressor activity. Interacts with NFYA.</text>
</comment>
<evidence type="ECO:0000256" key="18">
    <source>
        <dbReference type="ARBA" id="ARBA00077653"/>
    </source>
</evidence>
<keyword evidence="11 19" id="KW-0238">DNA-binding</keyword>
<evidence type="ECO:0000256" key="21">
    <source>
        <dbReference type="SAM" id="MobiDB-lite"/>
    </source>
</evidence>
<evidence type="ECO:0000256" key="5">
    <source>
        <dbReference type="ARBA" id="ARBA00022723"/>
    </source>
</evidence>
<evidence type="ECO:0000256" key="6">
    <source>
        <dbReference type="ARBA" id="ARBA00022737"/>
    </source>
</evidence>
<gene>
    <name evidence="24" type="primary">ZHX3</name>
</gene>
<feature type="domain" description="Homeobox" evidence="22">
    <location>
        <begin position="320"/>
        <end position="363"/>
    </location>
</feature>
<feature type="DNA-binding region" description="Homeobox" evidence="19">
    <location>
        <begin position="776"/>
        <end position="825"/>
    </location>
</feature>
<sequence>MASKRKSTTPCMIPVKAVVLQEAGVEAQPAETLPEGPQQEPPPEVPAGGSGEVTQMPSSTDGTTLANGHRSTLDGYSYSCRYCDFRSQDITQFVGHMNSEHTDFNKDPTFVCTECSFLAKTPEGLSLHNAKCHSGEASFVWNVAKPDNHVVVEQSVPESTCTPDVSSEPNTEGTDGQAEIIITKTPIMKIMKGKAEAKKIHTLKENIPSQPVGDAALPNPSAGETEAKEGDHSFVDGAVPVGQPAAGSAKAPHVANGPPMGAVPVLPAGLAQFLPLQQPPPGRAQHHHQPPPTSKSLPKVMIPLSSIPTYNAAMDSNSFLKNSFHKFPYPTKAELCYLTVVTKYPEEQLKIWFTAQRLKQGISWSPEEIEDARKKMFNTVIQSVPQPTITVLNTPLVANASGVQHLIQAALPGHVVGQPEGTAGGLLVTQPLMANGLQAPGSSLPPAVTSVPKPPAVAPINTVCSNTTSAVKVVNAAQSLLTACPSITSQAFLDASIYKNKKSHEQLSALKGSFCRNQFPGQSEVEHLTKVTGLSTREVRKWFSDRRYHCRNLKGSRPVLPGDHGPVVLDPGPDTPFAPAAKAPEGPCVPPAATLAAPPSARRQAWHQTPDFTPTRYKERAPEQLRALESSFAQNPLPPDEELDRLRTETKMTRREIDSWFSERRKKVSAQDTKRADEGAAPEEAAAAAEDDVGEEELAGDLRVPGGDGSPEEAGGHALAERKVSPIKINLKNLRVTEANGKGELPGLGACEPVDGGPGEPAEQPPGKASCKKTAQQRHLLRQLFVQTRWPSNQDYDSIMAQTGLPRPEVVRWFGDSRYALKNGQLKWYEDYKRGNFPPGLLAVAPGSRELLQDYYLRHQTLFERDLQSLCDKTQMSSQQVKQWFAEKMGEETRAVADTGGEDQGAGEPAAAHRGTGDGYSEVSENSESWEPGAPEASSEPSDAPSPQAALELGKEAPGSTGPSSVGRKRTEFELITLKDWPVWDAACHVKGLHPTLRCHMLFPRPQLGTHESFWRPRCQPGAHCHLGPATTKRASQRGSQSPRQFFLPQYVRSPGAQGHPAHGRTAQTGDWTARIQQEATILPAKVRSRGRNLMPGTA</sequence>
<evidence type="ECO:0000313" key="24">
    <source>
        <dbReference type="RefSeq" id="XP_025788425.1"/>
    </source>
</evidence>
<dbReference type="InterPro" id="IPR024578">
    <property type="entry name" value="Homez_homeobox_dom"/>
</dbReference>
<feature type="compositionally biased region" description="Polar residues" evidence="21">
    <location>
        <begin position="52"/>
        <end position="68"/>
    </location>
</feature>
<dbReference type="CTD" id="23051"/>
<evidence type="ECO:0000256" key="7">
    <source>
        <dbReference type="ARBA" id="ARBA00022771"/>
    </source>
</evidence>
<keyword evidence="6" id="KW-0677">Repeat</keyword>
<evidence type="ECO:0000256" key="10">
    <source>
        <dbReference type="ARBA" id="ARBA00023015"/>
    </source>
</evidence>
<evidence type="ECO:0000256" key="11">
    <source>
        <dbReference type="ARBA" id="ARBA00023125"/>
    </source>
</evidence>
<dbReference type="GeneID" id="112869499"/>
<feature type="region of interest" description="Disordered" evidence="21">
    <location>
        <begin position="276"/>
        <end position="297"/>
    </location>
</feature>
<evidence type="ECO:0000256" key="13">
    <source>
        <dbReference type="ARBA" id="ARBA00023163"/>
    </source>
</evidence>
<dbReference type="InterPro" id="IPR001356">
    <property type="entry name" value="HD"/>
</dbReference>
<comment type="function">
    <text evidence="15">Acts as a transcriptional repressor. Involved in the early stages of mesenchymal stem cell (MSC) osteogenic differentiation. Is a regulator of podocyte gene expression during primary glomerula disease. Binds to promoter DNA.</text>
</comment>
<feature type="DNA-binding region" description="Homeobox" evidence="19">
    <location>
        <begin position="625"/>
        <end position="672"/>
    </location>
</feature>
<keyword evidence="13" id="KW-0804">Transcription</keyword>
<keyword evidence="23" id="KW-1185">Reference proteome</keyword>
<feature type="domain" description="Homeobox" evidence="22">
    <location>
        <begin position="503"/>
        <end position="553"/>
    </location>
</feature>
<dbReference type="AlphaFoldDB" id="A0A6P6IJN1"/>
<comment type="subcellular location">
    <subcellularLocation>
        <location evidence="1 19 20">Nucleus</location>
    </subcellularLocation>
</comment>
<evidence type="ECO:0000256" key="4">
    <source>
        <dbReference type="ARBA" id="ARBA00022553"/>
    </source>
</evidence>
<evidence type="ECO:0000256" key="15">
    <source>
        <dbReference type="ARBA" id="ARBA00059166"/>
    </source>
</evidence>
<evidence type="ECO:0000256" key="1">
    <source>
        <dbReference type="ARBA" id="ARBA00004123"/>
    </source>
</evidence>
<dbReference type="KEGG" id="pcoo:112869499"/>
<comment type="similarity">
    <text evidence="2">Belongs to the ZHX family.</text>
</comment>
<feature type="region of interest" description="Disordered" evidence="21">
    <location>
        <begin position="747"/>
        <end position="770"/>
    </location>
</feature>
<evidence type="ECO:0000256" key="3">
    <source>
        <dbReference type="ARBA" id="ARBA00022491"/>
    </source>
</evidence>
<keyword evidence="7" id="KW-0863">Zinc-finger</keyword>
<dbReference type="Pfam" id="PF18387">
    <property type="entry name" value="zf_C2H2_ZHX"/>
    <property type="match status" value="1"/>
</dbReference>
<feature type="region of interest" description="Disordered" evidence="21">
    <location>
        <begin position="898"/>
        <end position="968"/>
    </location>
</feature>
<feature type="domain" description="Homeobox" evidence="22">
    <location>
        <begin position="623"/>
        <end position="671"/>
    </location>
</feature>
<dbReference type="Gene3D" id="1.10.10.60">
    <property type="entry name" value="Homeodomain-like"/>
    <property type="match status" value="5"/>
</dbReference>
<dbReference type="PANTHER" id="PTHR15467:SF6">
    <property type="entry name" value="ZINC FINGERS AND HOMEOBOXES PROTEIN 3"/>
    <property type="match status" value="1"/>
</dbReference>
<dbReference type="FunFam" id="1.10.10.60:FF:000208">
    <property type="entry name" value="Zinc fingers and homeoboxes protein 3"/>
    <property type="match status" value="1"/>
</dbReference>
<dbReference type="Pfam" id="PF00046">
    <property type="entry name" value="Homeodomain"/>
    <property type="match status" value="3"/>
</dbReference>
<dbReference type="FunFam" id="3.30.160.60:FF:000864">
    <property type="entry name" value="Zinc fingers and homeoboxes protein 3"/>
    <property type="match status" value="1"/>
</dbReference>
<feature type="region of interest" description="Disordered" evidence="21">
    <location>
        <begin position="26"/>
        <end position="68"/>
    </location>
</feature>
<evidence type="ECO:0000256" key="9">
    <source>
        <dbReference type="ARBA" id="ARBA00022833"/>
    </source>
</evidence>
<keyword evidence="3" id="KW-0678">Repressor</keyword>
<evidence type="ECO:0000259" key="22">
    <source>
        <dbReference type="PROSITE" id="PS50071"/>
    </source>
</evidence>
<feature type="DNA-binding region" description="Homeobox" evidence="19">
    <location>
        <begin position="505"/>
        <end position="554"/>
    </location>
</feature>
<dbReference type="GO" id="GO:0008270">
    <property type="term" value="F:zinc ion binding"/>
    <property type="evidence" value="ECO:0007669"/>
    <property type="project" value="UniProtKB-KW"/>
</dbReference>
<name>A0A6P6IJN1_PUMCO</name>
<keyword evidence="5" id="KW-0479">Metal-binding</keyword>
<dbReference type="GO" id="GO:0030154">
    <property type="term" value="P:cell differentiation"/>
    <property type="evidence" value="ECO:0007669"/>
    <property type="project" value="UniProtKB-KW"/>
</dbReference>
<dbReference type="Pfam" id="PF11569">
    <property type="entry name" value="Homez"/>
    <property type="match status" value="1"/>
</dbReference>
<dbReference type="FunFam" id="1.10.10.60:FF:000212">
    <property type="entry name" value="Zinc fingers and homeoboxes protein 3"/>
    <property type="match status" value="1"/>
</dbReference>
<evidence type="ECO:0000256" key="19">
    <source>
        <dbReference type="PROSITE-ProRule" id="PRU00108"/>
    </source>
</evidence>
<keyword evidence="12 19" id="KW-0371">Homeobox</keyword>
<dbReference type="RefSeq" id="XP_025788425.1">
    <property type="nucleotide sequence ID" value="XM_025932640.1"/>
</dbReference>
<feature type="region of interest" description="Disordered" evidence="21">
    <location>
        <begin position="207"/>
        <end position="230"/>
    </location>
</feature>
<dbReference type="InterPro" id="IPR009057">
    <property type="entry name" value="Homeodomain-like_sf"/>
</dbReference>
<keyword evidence="9" id="KW-0862">Zinc</keyword>
<keyword evidence="8" id="KW-0221">Differentiation</keyword>
<evidence type="ECO:0000256" key="8">
    <source>
        <dbReference type="ARBA" id="ARBA00022782"/>
    </source>
</evidence>
<dbReference type="PANTHER" id="PTHR15467">
    <property type="entry name" value="ZINC-FINGERS AND HOMEOBOXES RELATED"/>
    <property type="match status" value="1"/>
</dbReference>
<dbReference type="FunFam" id="1.10.10.60:FF:000062">
    <property type="entry name" value="zinc fingers and homeoboxes protein 3"/>
    <property type="match status" value="1"/>
</dbReference>
<evidence type="ECO:0000256" key="2">
    <source>
        <dbReference type="ARBA" id="ARBA00007440"/>
    </source>
</evidence>
<dbReference type="GO" id="GO:0003677">
    <property type="term" value="F:DNA binding"/>
    <property type="evidence" value="ECO:0007669"/>
    <property type="project" value="UniProtKB-UniRule"/>
</dbReference>
<dbReference type="GO" id="GO:0000981">
    <property type="term" value="F:DNA-binding transcription factor activity, RNA polymerase II-specific"/>
    <property type="evidence" value="ECO:0007669"/>
    <property type="project" value="TreeGrafter"/>
</dbReference>
<evidence type="ECO:0000256" key="20">
    <source>
        <dbReference type="RuleBase" id="RU000682"/>
    </source>
</evidence>
<feature type="compositionally biased region" description="Acidic residues" evidence="21">
    <location>
        <begin position="689"/>
        <end position="699"/>
    </location>
</feature>
<feature type="compositionally biased region" description="Low complexity" evidence="21">
    <location>
        <begin position="927"/>
        <end position="950"/>
    </location>
</feature>
<feature type="domain" description="Homeobox" evidence="22">
    <location>
        <begin position="774"/>
        <end position="824"/>
    </location>
</feature>
<accession>A0A6P6IJN1</accession>
<dbReference type="InterPro" id="IPR041057">
    <property type="entry name" value="ZHX_Znf_C2H2"/>
</dbReference>
<evidence type="ECO:0000313" key="23">
    <source>
        <dbReference type="Proteomes" id="UP000515131"/>
    </source>
</evidence>
<feature type="region of interest" description="Disordered" evidence="21">
    <location>
        <begin position="663"/>
        <end position="721"/>
    </location>
</feature>
<reference evidence="24" key="1">
    <citation type="submission" date="2025-08" db="UniProtKB">
        <authorList>
            <consortium name="RefSeq"/>
        </authorList>
    </citation>
    <scope>IDENTIFICATION</scope>
    <source>
        <tissue evidence="24">Blood</tissue>
    </source>
</reference>
<dbReference type="CDD" id="cd00086">
    <property type="entry name" value="homeodomain"/>
    <property type="match status" value="4"/>
</dbReference>
<evidence type="ECO:0000256" key="12">
    <source>
        <dbReference type="ARBA" id="ARBA00023155"/>
    </source>
</evidence>
<evidence type="ECO:0000256" key="17">
    <source>
        <dbReference type="ARBA" id="ARBA00068956"/>
    </source>
</evidence>
<dbReference type="SUPFAM" id="SSF57667">
    <property type="entry name" value="beta-beta-alpha zinc fingers"/>
    <property type="match status" value="1"/>
</dbReference>
<dbReference type="SMART" id="SM00355">
    <property type="entry name" value="ZnF_C2H2"/>
    <property type="match status" value="2"/>
</dbReference>
<dbReference type="PROSITE" id="PS50071">
    <property type="entry name" value="HOMEOBOX_2"/>
    <property type="match status" value="4"/>
</dbReference>
<organism evidence="23 24">
    <name type="scientific">Puma concolor</name>
    <name type="common">Mountain lion</name>
    <name type="synonym">Felis concolor</name>
    <dbReference type="NCBI Taxonomy" id="9696"/>
    <lineage>
        <taxon>Eukaryota</taxon>
        <taxon>Metazoa</taxon>
        <taxon>Chordata</taxon>
        <taxon>Craniata</taxon>
        <taxon>Vertebrata</taxon>
        <taxon>Euteleostomi</taxon>
        <taxon>Mammalia</taxon>
        <taxon>Eutheria</taxon>
        <taxon>Laurasiatheria</taxon>
        <taxon>Carnivora</taxon>
        <taxon>Feliformia</taxon>
        <taxon>Felidae</taxon>
        <taxon>Felinae</taxon>
        <taxon>Puma</taxon>
    </lineage>
</organism>
<keyword evidence="4" id="KW-0597">Phosphoprotein</keyword>
<dbReference type="InterPro" id="IPR036236">
    <property type="entry name" value="Znf_C2H2_sf"/>
</dbReference>
<evidence type="ECO:0000256" key="16">
    <source>
        <dbReference type="ARBA" id="ARBA00065217"/>
    </source>
</evidence>
<dbReference type="InterPro" id="IPR013087">
    <property type="entry name" value="Znf_C2H2_type"/>
</dbReference>
<dbReference type="FunFam" id="1.10.10.60:FF:000133">
    <property type="entry name" value="zinc fingers and homeoboxes protein 3"/>
    <property type="match status" value="1"/>
</dbReference>
<dbReference type="Gene3D" id="3.30.160.60">
    <property type="entry name" value="Classic Zinc Finger"/>
    <property type="match status" value="1"/>
</dbReference>
<dbReference type="SMART" id="SM00389">
    <property type="entry name" value="HOX"/>
    <property type="match status" value="4"/>
</dbReference>
<feature type="DNA-binding region" description="Homeobox" evidence="19">
    <location>
        <begin position="322"/>
        <end position="364"/>
    </location>
</feature>